<feature type="compositionally biased region" description="Basic residues" evidence="7">
    <location>
        <begin position="76"/>
        <end position="85"/>
    </location>
</feature>
<feature type="transmembrane region" description="Helical" evidence="8">
    <location>
        <begin position="364"/>
        <end position="390"/>
    </location>
</feature>
<feature type="transmembrane region" description="Helical" evidence="8">
    <location>
        <begin position="193"/>
        <end position="211"/>
    </location>
</feature>
<feature type="region of interest" description="Disordered" evidence="7">
    <location>
        <begin position="217"/>
        <end position="268"/>
    </location>
</feature>
<dbReference type="PANTHER" id="PTHR16950">
    <property type="entry name" value="ZINC TRANSPORTER SLC39A7 HISTIDINE-RICH MEMBRANE PROTEIN KE4"/>
    <property type="match status" value="1"/>
</dbReference>
<dbReference type="Proteomes" id="UP001283361">
    <property type="component" value="Unassembled WGS sequence"/>
</dbReference>
<feature type="compositionally biased region" description="Basic and acidic residues" evidence="7">
    <location>
        <begin position="51"/>
        <end position="61"/>
    </location>
</feature>
<keyword evidence="3 8" id="KW-0812">Transmembrane</keyword>
<name>A0AAE0Y0J6_9GAST</name>
<comment type="subcellular location">
    <subcellularLocation>
        <location evidence="1">Membrane</location>
        <topology evidence="1">Multi-pass membrane protein</topology>
    </subcellularLocation>
</comment>
<feature type="transmembrane region" description="Helical" evidence="8">
    <location>
        <begin position="402"/>
        <end position="418"/>
    </location>
</feature>
<dbReference type="Pfam" id="PF02535">
    <property type="entry name" value="Zip"/>
    <property type="match status" value="1"/>
</dbReference>
<accession>A0AAE0Y0J6</accession>
<evidence type="ECO:0000256" key="1">
    <source>
        <dbReference type="ARBA" id="ARBA00004141"/>
    </source>
</evidence>
<keyword evidence="11" id="KW-1185">Reference proteome</keyword>
<feature type="transmembrane region" description="Helical" evidence="8">
    <location>
        <begin position="337"/>
        <end position="358"/>
    </location>
</feature>
<evidence type="ECO:0000256" key="8">
    <source>
        <dbReference type="SAM" id="Phobius"/>
    </source>
</evidence>
<dbReference type="GO" id="GO:0005385">
    <property type="term" value="F:zinc ion transmembrane transporter activity"/>
    <property type="evidence" value="ECO:0007669"/>
    <property type="project" value="TreeGrafter"/>
</dbReference>
<evidence type="ECO:0000256" key="2">
    <source>
        <dbReference type="ARBA" id="ARBA00022448"/>
    </source>
</evidence>
<evidence type="ECO:0000313" key="11">
    <source>
        <dbReference type="Proteomes" id="UP001283361"/>
    </source>
</evidence>
<proteinExistence type="inferred from homology"/>
<feature type="transmembrane region" description="Helical" evidence="8">
    <location>
        <begin position="137"/>
        <end position="155"/>
    </location>
</feature>
<evidence type="ECO:0000256" key="5">
    <source>
        <dbReference type="ARBA" id="ARBA00023136"/>
    </source>
</evidence>
<gene>
    <name evidence="10" type="ORF">RRG08_041861</name>
</gene>
<comment type="similarity">
    <text evidence="6">Belongs to the ZIP transporter (TC 2.A.5) family. KE4/Catsup subfamily.</text>
</comment>
<evidence type="ECO:0000256" key="3">
    <source>
        <dbReference type="ARBA" id="ARBA00022692"/>
    </source>
</evidence>
<evidence type="ECO:0000313" key="10">
    <source>
        <dbReference type="EMBL" id="KAK3728677.1"/>
    </source>
</evidence>
<dbReference type="AlphaFoldDB" id="A0AAE0Y0J6"/>
<protein>
    <recommendedName>
        <fullName evidence="12">Catsup protein</fullName>
    </recommendedName>
</protein>
<dbReference type="InterPro" id="IPR003689">
    <property type="entry name" value="ZIP"/>
</dbReference>
<evidence type="ECO:0008006" key="12">
    <source>
        <dbReference type="Google" id="ProtNLM"/>
    </source>
</evidence>
<dbReference type="PANTHER" id="PTHR16950:SF25">
    <property type="entry name" value="ZINC TRANSPORTER SLC39A7"/>
    <property type="match status" value="1"/>
</dbReference>
<feature type="chain" id="PRO_5042279146" description="Catsup protein" evidence="9">
    <location>
        <begin position="30"/>
        <end position="419"/>
    </location>
</feature>
<dbReference type="EMBL" id="JAWDGP010007174">
    <property type="protein sequence ID" value="KAK3728677.1"/>
    <property type="molecule type" value="Genomic_DNA"/>
</dbReference>
<keyword evidence="9" id="KW-0732">Signal</keyword>
<feature type="region of interest" description="Disordered" evidence="7">
    <location>
        <begin position="162"/>
        <end position="186"/>
    </location>
</feature>
<feature type="compositionally biased region" description="Basic and acidic residues" evidence="7">
    <location>
        <begin position="254"/>
        <end position="266"/>
    </location>
</feature>
<evidence type="ECO:0000256" key="9">
    <source>
        <dbReference type="SAM" id="SignalP"/>
    </source>
</evidence>
<keyword evidence="2" id="KW-0813">Transport</keyword>
<feature type="signal peptide" evidence="9">
    <location>
        <begin position="1"/>
        <end position="29"/>
    </location>
</feature>
<evidence type="ECO:0000256" key="7">
    <source>
        <dbReference type="SAM" id="MobiDB-lite"/>
    </source>
</evidence>
<dbReference type="GO" id="GO:0006882">
    <property type="term" value="P:intracellular zinc ion homeostasis"/>
    <property type="evidence" value="ECO:0007669"/>
    <property type="project" value="TreeGrafter"/>
</dbReference>
<sequence length="419" mass="45319">MAASMRSSRCSRHCLWLLIILGYLTIFHSQYVYAHSHDHGHGHAHHHGHDHGHGHSHEHGHAHAHSHSHGEDSHAHAQRHGHSHSHKEAKEGSKSTSSSGLWLKAIGATALISAAPVLILLFIPLENADQHQNLLKVLLSFASGGLLGDAFLHLIPHAISPHSHHGDEDHGHQHTHAHSHDDHSHSHSHDMGVGLWVLAGIIAFLMVEKFVRFVKGDQSHGHSHGPPKPPEDTSVLPRKNLRKDKKSDDEGDGDKESKPDSGKEVQTHGSDIKVSGYLNLAADFAHNFTDGLAIGASFLAGQNVGIITTVTIFLHEIPHEIGDFAILIQSGCTKKKAMLLQFSTAIGAMLGTLCSLGMEGIGQAATAWILPFTAGGFIYIATVSVIPELLEDSKIGQSIKEIVALLLGVYMMVLIAQYE</sequence>
<reference evidence="10" key="1">
    <citation type="journal article" date="2023" name="G3 (Bethesda)">
        <title>A reference genome for the long-term kleptoplast-retaining sea slug Elysia crispata morphotype clarki.</title>
        <authorList>
            <person name="Eastman K.E."/>
            <person name="Pendleton A.L."/>
            <person name="Shaikh M.A."/>
            <person name="Suttiyut T."/>
            <person name="Ogas R."/>
            <person name="Tomko P."/>
            <person name="Gavelis G."/>
            <person name="Widhalm J.R."/>
            <person name="Wisecaver J.H."/>
        </authorList>
    </citation>
    <scope>NUCLEOTIDE SEQUENCE</scope>
    <source>
        <strain evidence="10">ECLA1</strain>
    </source>
</reference>
<evidence type="ECO:0000256" key="6">
    <source>
        <dbReference type="ARBA" id="ARBA00038485"/>
    </source>
</evidence>
<keyword evidence="5 8" id="KW-0472">Membrane</keyword>
<feature type="transmembrane region" description="Helical" evidence="8">
    <location>
        <begin position="101"/>
        <end position="125"/>
    </location>
</feature>
<evidence type="ECO:0000256" key="4">
    <source>
        <dbReference type="ARBA" id="ARBA00022989"/>
    </source>
</evidence>
<feature type="region of interest" description="Disordered" evidence="7">
    <location>
        <begin position="37"/>
        <end position="96"/>
    </location>
</feature>
<feature type="compositionally biased region" description="Basic and acidic residues" evidence="7">
    <location>
        <begin position="164"/>
        <end position="186"/>
    </location>
</feature>
<dbReference type="GO" id="GO:0016020">
    <property type="term" value="C:membrane"/>
    <property type="evidence" value="ECO:0007669"/>
    <property type="project" value="UniProtKB-SubCell"/>
</dbReference>
<comment type="caution">
    <text evidence="10">The sequence shown here is derived from an EMBL/GenBank/DDBJ whole genome shotgun (WGS) entry which is preliminary data.</text>
</comment>
<keyword evidence="4 8" id="KW-1133">Transmembrane helix</keyword>
<organism evidence="10 11">
    <name type="scientific">Elysia crispata</name>
    <name type="common">lettuce slug</name>
    <dbReference type="NCBI Taxonomy" id="231223"/>
    <lineage>
        <taxon>Eukaryota</taxon>
        <taxon>Metazoa</taxon>
        <taxon>Spiralia</taxon>
        <taxon>Lophotrochozoa</taxon>
        <taxon>Mollusca</taxon>
        <taxon>Gastropoda</taxon>
        <taxon>Heterobranchia</taxon>
        <taxon>Euthyneura</taxon>
        <taxon>Panpulmonata</taxon>
        <taxon>Sacoglossa</taxon>
        <taxon>Placobranchoidea</taxon>
        <taxon>Plakobranchidae</taxon>
        <taxon>Elysia</taxon>
    </lineage>
</organism>